<accession>A0A9D2TYV8</accession>
<evidence type="ECO:0000313" key="2">
    <source>
        <dbReference type="Proteomes" id="UP000823851"/>
    </source>
</evidence>
<gene>
    <name evidence="1" type="ORF">H9912_01210</name>
</gene>
<name>A0A9D2TYV8_9FIRM</name>
<dbReference type="Proteomes" id="UP000823851">
    <property type="component" value="Unassembled WGS sequence"/>
</dbReference>
<reference evidence="1" key="2">
    <citation type="submission" date="2021-04" db="EMBL/GenBank/DDBJ databases">
        <authorList>
            <person name="Gilroy R."/>
        </authorList>
    </citation>
    <scope>NUCLEOTIDE SEQUENCE</scope>
    <source>
        <strain evidence="1">ChiHjej8B7-25341</strain>
    </source>
</reference>
<sequence>MLKAAGACLLIAGCAGFGWCIWRDLEKRAEQLKLLERAVVMLESEVDYSHSSLPDGLMRVGGRLAGELGECLKRAGRQVREEAGMTLERAWEENIREYLKKTCLKERERELVKAFPEYTGFADGRMQLAALEQFAGEMRRAQETAQREAENGKRTILSVSAAGGLLMAILLF</sequence>
<protein>
    <submittedName>
        <fullName evidence="1">Stage III sporulation protein AB</fullName>
    </submittedName>
</protein>
<dbReference type="AlphaFoldDB" id="A0A9D2TYV8"/>
<dbReference type="Pfam" id="PF09548">
    <property type="entry name" value="Spore_III_AB"/>
    <property type="match status" value="1"/>
</dbReference>
<dbReference type="InterPro" id="IPR014198">
    <property type="entry name" value="Spore_III_AB"/>
</dbReference>
<dbReference type="EMBL" id="DWUW01000033">
    <property type="protein sequence ID" value="HJD30537.1"/>
    <property type="molecule type" value="Genomic_DNA"/>
</dbReference>
<proteinExistence type="predicted"/>
<comment type="caution">
    <text evidence="1">The sequence shown here is derived from an EMBL/GenBank/DDBJ whole genome shotgun (WGS) entry which is preliminary data.</text>
</comment>
<reference evidence="1" key="1">
    <citation type="journal article" date="2021" name="PeerJ">
        <title>Extensive microbial diversity within the chicken gut microbiome revealed by metagenomics and culture.</title>
        <authorList>
            <person name="Gilroy R."/>
            <person name="Ravi A."/>
            <person name="Getino M."/>
            <person name="Pursley I."/>
            <person name="Horton D.L."/>
            <person name="Alikhan N.F."/>
            <person name="Baker D."/>
            <person name="Gharbi K."/>
            <person name="Hall N."/>
            <person name="Watson M."/>
            <person name="Adriaenssens E.M."/>
            <person name="Foster-Nyarko E."/>
            <person name="Jarju S."/>
            <person name="Secka A."/>
            <person name="Antonio M."/>
            <person name="Oren A."/>
            <person name="Chaudhuri R.R."/>
            <person name="La Ragione R."/>
            <person name="Hildebrand F."/>
            <person name="Pallen M.J."/>
        </authorList>
    </citation>
    <scope>NUCLEOTIDE SEQUENCE</scope>
    <source>
        <strain evidence="1">ChiHjej8B7-25341</strain>
    </source>
</reference>
<organism evidence="1 2">
    <name type="scientific">Candidatus Eisenbergiella stercorigallinarum</name>
    <dbReference type="NCBI Taxonomy" id="2838557"/>
    <lineage>
        <taxon>Bacteria</taxon>
        <taxon>Bacillati</taxon>
        <taxon>Bacillota</taxon>
        <taxon>Clostridia</taxon>
        <taxon>Lachnospirales</taxon>
        <taxon>Lachnospiraceae</taxon>
        <taxon>Eisenbergiella</taxon>
    </lineage>
</organism>
<evidence type="ECO:0000313" key="1">
    <source>
        <dbReference type="EMBL" id="HJD30537.1"/>
    </source>
</evidence>